<evidence type="ECO:0000256" key="5">
    <source>
        <dbReference type="ARBA" id="ARBA00023242"/>
    </source>
</evidence>
<evidence type="ECO:0000313" key="10">
    <source>
        <dbReference type="Proteomes" id="UP001301350"/>
    </source>
</evidence>
<evidence type="ECO:0000256" key="7">
    <source>
        <dbReference type="SAM" id="MobiDB-lite"/>
    </source>
</evidence>
<dbReference type="InterPro" id="IPR036322">
    <property type="entry name" value="WD40_repeat_dom_sf"/>
</dbReference>
<dbReference type="InterPro" id="IPR019775">
    <property type="entry name" value="WD40_repeat_CS"/>
</dbReference>
<keyword evidence="4" id="KW-0677">Repeat</keyword>
<protein>
    <recommendedName>
        <fullName evidence="8">U3 small nucleolar RNA-associated protein 15 C-terminal domain-containing protein</fullName>
    </recommendedName>
</protein>
<sequence length="533" mass="58817">MEDFRPTRIEQYAPLPLRTTAEARRWLAYRPVRVTPVGTAPNTVEFAPLPPHDLAVTCAARVALWSARTGQWGSVISRVRGTAYSGRYRGDGRLLVLGTDGGAVQVHDAVGRSLLRVLEGHTGAVRNVRFTVDKLRVVSASDDRSVRVWDLPAEKCLLRIPHPEYVRAQASCATAPHLWLTGCYDRRVRLFDLRAGSGTPVRQLEHSTADQVDDVCFLPGGDGALAASAGGPLVRIWDVVRGGRGDEAADAGVVASLSSHSKAVMSLCVDESKQRLLSGSLDCTIQVYDWAQLSWLHTLTLPSGIRSVAISPDGTSLAAALVDGTVDLRRQTRGAAAITASPEAEVDALFARVAQGHLDRDDPTRPYRPGTKRYFLRGMWQPPDATQDDQVFGERTRDGRPRHRRKLQRHDRHLRKFEYRKALDAALESEHAAVAVSVLEELRRRNGLDIALGRRTPTELLPLLRLLTSHLADARYAPLLLLVAHRLLDGYAEAFGQDAQVDAAFRRLQHAVQRQVRANAELRKLHSVLEMIA</sequence>
<feature type="repeat" description="WD" evidence="6">
    <location>
        <begin position="257"/>
        <end position="289"/>
    </location>
</feature>
<name>A0AAV9IUI4_CYACA</name>
<feature type="region of interest" description="Disordered" evidence="7">
    <location>
        <begin position="386"/>
        <end position="411"/>
    </location>
</feature>
<dbReference type="SUPFAM" id="SSF50978">
    <property type="entry name" value="WD40 repeat-like"/>
    <property type="match status" value="1"/>
</dbReference>
<dbReference type="PANTHER" id="PTHR19924">
    <property type="entry name" value="UTP15 U3 SMALL NUCLEOLAR RNA-ASSOCIATED PROTEIN 15 FAMILY MEMBER"/>
    <property type="match status" value="1"/>
</dbReference>
<dbReference type="GO" id="GO:0045943">
    <property type="term" value="P:positive regulation of transcription by RNA polymerase I"/>
    <property type="evidence" value="ECO:0007669"/>
    <property type="project" value="TreeGrafter"/>
</dbReference>
<comment type="subcellular location">
    <subcellularLocation>
        <location evidence="1">Nucleus</location>
        <location evidence="1">Nucleolus</location>
    </subcellularLocation>
</comment>
<dbReference type="Pfam" id="PF00400">
    <property type="entry name" value="WD40"/>
    <property type="match status" value="3"/>
</dbReference>
<organism evidence="9 10">
    <name type="scientific">Cyanidium caldarium</name>
    <name type="common">Red alga</name>
    <dbReference type="NCBI Taxonomy" id="2771"/>
    <lineage>
        <taxon>Eukaryota</taxon>
        <taxon>Rhodophyta</taxon>
        <taxon>Bangiophyceae</taxon>
        <taxon>Cyanidiales</taxon>
        <taxon>Cyanidiaceae</taxon>
        <taxon>Cyanidium</taxon>
    </lineage>
</organism>
<keyword evidence="10" id="KW-1185">Reference proteome</keyword>
<feature type="domain" description="U3 small nucleolar RNA-associated protein 15 C-terminal" evidence="8">
    <location>
        <begin position="402"/>
        <end position="532"/>
    </location>
</feature>
<gene>
    <name evidence="9" type="ORF">CDCA_CDCA05G1528</name>
</gene>
<dbReference type="InterPro" id="IPR018983">
    <property type="entry name" value="U3_snoRNA-assocProt_15_C"/>
</dbReference>
<dbReference type="PANTHER" id="PTHR19924:SF26">
    <property type="entry name" value="U3 SMALL NUCLEOLAR RNA-ASSOCIATED PROTEIN 15 HOMOLOG"/>
    <property type="match status" value="1"/>
</dbReference>
<dbReference type="InterPro" id="IPR001680">
    <property type="entry name" value="WD40_rpt"/>
</dbReference>
<dbReference type="GO" id="GO:0006364">
    <property type="term" value="P:rRNA processing"/>
    <property type="evidence" value="ECO:0007669"/>
    <property type="project" value="UniProtKB-KW"/>
</dbReference>
<comment type="caution">
    <text evidence="9">The sequence shown here is derived from an EMBL/GenBank/DDBJ whole genome shotgun (WGS) entry which is preliminary data.</text>
</comment>
<reference evidence="9 10" key="1">
    <citation type="submission" date="2022-07" db="EMBL/GenBank/DDBJ databases">
        <title>Genome-wide signatures of adaptation to extreme environments.</title>
        <authorList>
            <person name="Cho C.H."/>
            <person name="Yoon H.S."/>
        </authorList>
    </citation>
    <scope>NUCLEOTIDE SEQUENCE [LARGE SCALE GENOMIC DNA]</scope>
    <source>
        <strain evidence="9 10">DBV 063 E5</strain>
    </source>
</reference>
<evidence type="ECO:0000313" key="9">
    <source>
        <dbReference type="EMBL" id="KAK4535503.1"/>
    </source>
</evidence>
<feature type="compositionally biased region" description="Basic residues" evidence="7">
    <location>
        <begin position="400"/>
        <end position="411"/>
    </location>
</feature>
<dbReference type="Pfam" id="PF09384">
    <property type="entry name" value="UTP15_C"/>
    <property type="match status" value="1"/>
</dbReference>
<dbReference type="PROSITE" id="PS00678">
    <property type="entry name" value="WD_REPEATS_1"/>
    <property type="match status" value="1"/>
</dbReference>
<dbReference type="EMBL" id="JANCYW010000005">
    <property type="protein sequence ID" value="KAK4535503.1"/>
    <property type="molecule type" value="Genomic_DNA"/>
</dbReference>
<keyword evidence="2" id="KW-0698">rRNA processing</keyword>
<dbReference type="PROSITE" id="PS50082">
    <property type="entry name" value="WD_REPEATS_2"/>
    <property type="match status" value="2"/>
</dbReference>
<accession>A0AAV9IUI4</accession>
<dbReference type="Gene3D" id="2.130.10.10">
    <property type="entry name" value="YVTN repeat-like/Quinoprotein amine dehydrogenase"/>
    <property type="match status" value="2"/>
</dbReference>
<evidence type="ECO:0000256" key="6">
    <source>
        <dbReference type="PROSITE-ProRule" id="PRU00221"/>
    </source>
</evidence>
<dbReference type="InterPro" id="IPR015943">
    <property type="entry name" value="WD40/YVTN_repeat-like_dom_sf"/>
</dbReference>
<dbReference type="GO" id="GO:0005730">
    <property type="term" value="C:nucleolus"/>
    <property type="evidence" value="ECO:0007669"/>
    <property type="project" value="UniProtKB-SubCell"/>
</dbReference>
<evidence type="ECO:0000256" key="4">
    <source>
        <dbReference type="ARBA" id="ARBA00022737"/>
    </source>
</evidence>
<feature type="repeat" description="WD" evidence="6">
    <location>
        <begin position="118"/>
        <end position="159"/>
    </location>
</feature>
<keyword evidence="3 6" id="KW-0853">WD repeat</keyword>
<evidence type="ECO:0000256" key="1">
    <source>
        <dbReference type="ARBA" id="ARBA00004604"/>
    </source>
</evidence>
<dbReference type="SMART" id="SM00320">
    <property type="entry name" value="WD40"/>
    <property type="match status" value="6"/>
</dbReference>
<evidence type="ECO:0000256" key="2">
    <source>
        <dbReference type="ARBA" id="ARBA00022552"/>
    </source>
</evidence>
<keyword evidence="5" id="KW-0539">Nucleus</keyword>
<dbReference type="PROSITE" id="PS50294">
    <property type="entry name" value="WD_REPEATS_REGION"/>
    <property type="match status" value="2"/>
</dbReference>
<evidence type="ECO:0000259" key="8">
    <source>
        <dbReference type="Pfam" id="PF09384"/>
    </source>
</evidence>
<dbReference type="CDD" id="cd00200">
    <property type="entry name" value="WD40"/>
    <property type="match status" value="1"/>
</dbReference>
<proteinExistence type="predicted"/>
<dbReference type="Proteomes" id="UP001301350">
    <property type="component" value="Unassembled WGS sequence"/>
</dbReference>
<dbReference type="AlphaFoldDB" id="A0AAV9IUI4"/>
<evidence type="ECO:0000256" key="3">
    <source>
        <dbReference type="ARBA" id="ARBA00022574"/>
    </source>
</evidence>